<evidence type="ECO:0000259" key="3">
    <source>
        <dbReference type="PROSITE" id="PS50110"/>
    </source>
</evidence>
<name>A0A512DV15_9PROT</name>
<dbReference type="Proteomes" id="UP000321523">
    <property type="component" value="Unassembled WGS sequence"/>
</dbReference>
<dbReference type="SMART" id="SM00448">
    <property type="entry name" value="REC"/>
    <property type="match status" value="1"/>
</dbReference>
<accession>A0A512DV15</accession>
<dbReference type="PANTHER" id="PTHR48111:SF38">
    <property type="entry name" value="TWO-COMPONENT RESPONSE REGULATOR"/>
    <property type="match status" value="1"/>
</dbReference>
<gene>
    <name evidence="4" type="ORF">SAE02_44590</name>
</gene>
<dbReference type="InterPro" id="IPR001789">
    <property type="entry name" value="Sig_transdc_resp-reg_receiver"/>
</dbReference>
<evidence type="ECO:0000313" key="4">
    <source>
        <dbReference type="EMBL" id="GEO40311.1"/>
    </source>
</evidence>
<dbReference type="GO" id="GO:0032993">
    <property type="term" value="C:protein-DNA complex"/>
    <property type="evidence" value="ECO:0007669"/>
    <property type="project" value="TreeGrafter"/>
</dbReference>
<protein>
    <recommendedName>
        <fullName evidence="3">Response regulatory domain-containing protein</fullName>
    </recommendedName>
</protein>
<dbReference type="GO" id="GO:0000976">
    <property type="term" value="F:transcription cis-regulatory region binding"/>
    <property type="evidence" value="ECO:0007669"/>
    <property type="project" value="TreeGrafter"/>
</dbReference>
<dbReference type="GO" id="GO:0000156">
    <property type="term" value="F:phosphorelay response regulator activity"/>
    <property type="evidence" value="ECO:0007669"/>
    <property type="project" value="TreeGrafter"/>
</dbReference>
<sequence length="130" mass="13159">MARNMRLLIAEDDELVVLGLTLVIEQFGYDVCGIARTASEAVSLAEIHRPDLALMDVALADGSSGLLAASEISGRLGIPVVVCSAHATAADAYAAGASGFLIKPFGIDALAKAVLAAFRSSGSCTPLAAA</sequence>
<dbReference type="PROSITE" id="PS50110">
    <property type="entry name" value="RESPONSE_REGULATORY"/>
    <property type="match status" value="1"/>
</dbReference>
<reference evidence="4 5" key="1">
    <citation type="submission" date="2019-07" db="EMBL/GenBank/DDBJ databases">
        <title>Whole genome shotgun sequence of Skermanella aerolata NBRC 106429.</title>
        <authorList>
            <person name="Hosoyama A."/>
            <person name="Uohara A."/>
            <person name="Ohji S."/>
            <person name="Ichikawa N."/>
        </authorList>
    </citation>
    <scope>NUCLEOTIDE SEQUENCE [LARGE SCALE GENOMIC DNA]</scope>
    <source>
        <strain evidence="4 5">NBRC 106429</strain>
    </source>
</reference>
<feature type="modified residue" description="4-aspartylphosphate" evidence="2">
    <location>
        <position position="56"/>
    </location>
</feature>
<evidence type="ECO:0000313" key="5">
    <source>
        <dbReference type="Proteomes" id="UP000321523"/>
    </source>
</evidence>
<organism evidence="4 5">
    <name type="scientific">Skermanella aerolata</name>
    <dbReference type="NCBI Taxonomy" id="393310"/>
    <lineage>
        <taxon>Bacteria</taxon>
        <taxon>Pseudomonadati</taxon>
        <taxon>Pseudomonadota</taxon>
        <taxon>Alphaproteobacteria</taxon>
        <taxon>Rhodospirillales</taxon>
        <taxon>Azospirillaceae</taxon>
        <taxon>Skermanella</taxon>
    </lineage>
</organism>
<feature type="domain" description="Response regulatory" evidence="3">
    <location>
        <begin position="6"/>
        <end position="118"/>
    </location>
</feature>
<dbReference type="Pfam" id="PF00072">
    <property type="entry name" value="Response_reg"/>
    <property type="match status" value="1"/>
</dbReference>
<dbReference type="AlphaFoldDB" id="A0A512DV15"/>
<proteinExistence type="predicted"/>
<dbReference type="GO" id="GO:0005829">
    <property type="term" value="C:cytosol"/>
    <property type="evidence" value="ECO:0007669"/>
    <property type="project" value="TreeGrafter"/>
</dbReference>
<dbReference type="InterPro" id="IPR011006">
    <property type="entry name" value="CheY-like_superfamily"/>
</dbReference>
<evidence type="ECO:0000256" key="1">
    <source>
        <dbReference type="ARBA" id="ARBA00023125"/>
    </source>
</evidence>
<dbReference type="PANTHER" id="PTHR48111">
    <property type="entry name" value="REGULATOR OF RPOS"/>
    <property type="match status" value="1"/>
</dbReference>
<evidence type="ECO:0000256" key="2">
    <source>
        <dbReference type="PROSITE-ProRule" id="PRU00169"/>
    </source>
</evidence>
<dbReference type="GO" id="GO:0006355">
    <property type="term" value="P:regulation of DNA-templated transcription"/>
    <property type="evidence" value="ECO:0007669"/>
    <property type="project" value="TreeGrafter"/>
</dbReference>
<keyword evidence="2" id="KW-0597">Phosphoprotein</keyword>
<keyword evidence="5" id="KW-1185">Reference proteome</keyword>
<comment type="caution">
    <text evidence="4">The sequence shown here is derived from an EMBL/GenBank/DDBJ whole genome shotgun (WGS) entry which is preliminary data.</text>
</comment>
<dbReference type="Gene3D" id="3.40.50.2300">
    <property type="match status" value="1"/>
</dbReference>
<keyword evidence="1" id="KW-0238">DNA-binding</keyword>
<dbReference type="EMBL" id="BJYZ01000020">
    <property type="protein sequence ID" value="GEO40311.1"/>
    <property type="molecule type" value="Genomic_DNA"/>
</dbReference>
<dbReference type="OrthoDB" id="7774278at2"/>
<dbReference type="InterPro" id="IPR039420">
    <property type="entry name" value="WalR-like"/>
</dbReference>
<dbReference type="SUPFAM" id="SSF52172">
    <property type="entry name" value="CheY-like"/>
    <property type="match status" value="1"/>
</dbReference>